<accession>A0A077ZYF7</accession>
<evidence type="ECO:0000313" key="6">
    <source>
        <dbReference type="EMBL" id="CDW73571.1"/>
    </source>
</evidence>
<gene>
    <name evidence="6" type="primary">Contig9171.g9812</name>
    <name evidence="6" type="ORF">STYLEM_2554</name>
</gene>
<dbReference type="InterPro" id="IPR018499">
    <property type="entry name" value="Tetraspanin/Peripherin"/>
</dbReference>
<dbReference type="GO" id="GO:0016020">
    <property type="term" value="C:membrane"/>
    <property type="evidence" value="ECO:0007669"/>
    <property type="project" value="UniProtKB-SubCell"/>
</dbReference>
<keyword evidence="4 5" id="KW-0472">Membrane</keyword>
<dbReference type="InParanoid" id="A0A077ZYF7"/>
<sequence>MTNPNQSYQEEMDYIKKVLYWGLMVSGAITILVGALGIFTARFKTCCMIGLFSFFSFIMSLIFLGIGVVIIIVSIASNQQIEQYCQNQTYDQFTINLSRYFLNYVEEYDKATSKLPNTYMCSYYCPCVPLDQSKWENYNITVGSPNQLYFTGQYQTFNQCYQDLIRDKRIQPINSKVLDFIKNLEDEEDCSGLCGAHKFWFYRSINNGPPSSNCQSGIQKQYNLTFGILGIGLLVTGNIVFMAFNAHYGLWRKRFTRSNSSRSNAYKVED</sequence>
<evidence type="ECO:0000313" key="7">
    <source>
        <dbReference type="Proteomes" id="UP000039865"/>
    </source>
</evidence>
<protein>
    <submittedName>
        <fullName evidence="6">Tetraspanin family protein</fullName>
    </submittedName>
</protein>
<dbReference type="AlphaFoldDB" id="A0A077ZYF7"/>
<name>A0A077ZYF7_STYLE</name>
<keyword evidence="3 5" id="KW-1133">Transmembrane helix</keyword>
<keyword evidence="2 5" id="KW-0812">Transmembrane</keyword>
<feature type="transmembrane region" description="Helical" evidence="5">
    <location>
        <begin position="20"/>
        <end position="39"/>
    </location>
</feature>
<evidence type="ECO:0000256" key="1">
    <source>
        <dbReference type="ARBA" id="ARBA00004141"/>
    </source>
</evidence>
<evidence type="ECO:0000256" key="5">
    <source>
        <dbReference type="SAM" id="Phobius"/>
    </source>
</evidence>
<dbReference type="Pfam" id="PF00335">
    <property type="entry name" value="Tetraspanin"/>
    <property type="match status" value="1"/>
</dbReference>
<evidence type="ECO:0000256" key="3">
    <source>
        <dbReference type="ARBA" id="ARBA00022989"/>
    </source>
</evidence>
<feature type="transmembrane region" description="Helical" evidence="5">
    <location>
        <begin position="51"/>
        <end position="76"/>
    </location>
</feature>
<feature type="transmembrane region" description="Helical" evidence="5">
    <location>
        <begin position="222"/>
        <end position="244"/>
    </location>
</feature>
<keyword evidence="7" id="KW-1185">Reference proteome</keyword>
<evidence type="ECO:0000256" key="2">
    <source>
        <dbReference type="ARBA" id="ARBA00022692"/>
    </source>
</evidence>
<reference evidence="6 7" key="1">
    <citation type="submission" date="2014-06" db="EMBL/GenBank/DDBJ databases">
        <authorList>
            <person name="Swart Estienne"/>
        </authorList>
    </citation>
    <scope>NUCLEOTIDE SEQUENCE [LARGE SCALE GENOMIC DNA]</scope>
    <source>
        <strain evidence="6 7">130c</strain>
    </source>
</reference>
<proteinExistence type="predicted"/>
<evidence type="ECO:0000256" key="4">
    <source>
        <dbReference type="ARBA" id="ARBA00023136"/>
    </source>
</evidence>
<dbReference type="EMBL" id="CCKQ01002480">
    <property type="protein sequence ID" value="CDW73571.1"/>
    <property type="molecule type" value="Genomic_DNA"/>
</dbReference>
<dbReference type="Proteomes" id="UP000039865">
    <property type="component" value="Unassembled WGS sequence"/>
</dbReference>
<organism evidence="6 7">
    <name type="scientific">Stylonychia lemnae</name>
    <name type="common">Ciliate</name>
    <dbReference type="NCBI Taxonomy" id="5949"/>
    <lineage>
        <taxon>Eukaryota</taxon>
        <taxon>Sar</taxon>
        <taxon>Alveolata</taxon>
        <taxon>Ciliophora</taxon>
        <taxon>Intramacronucleata</taxon>
        <taxon>Spirotrichea</taxon>
        <taxon>Stichotrichia</taxon>
        <taxon>Sporadotrichida</taxon>
        <taxon>Oxytrichidae</taxon>
        <taxon>Stylonychinae</taxon>
        <taxon>Stylonychia</taxon>
    </lineage>
</organism>
<comment type="subcellular location">
    <subcellularLocation>
        <location evidence="1">Membrane</location>
        <topology evidence="1">Multi-pass membrane protein</topology>
    </subcellularLocation>
</comment>